<name>A0A0F9BDE4_9ZZZZ</name>
<evidence type="ECO:0000313" key="2">
    <source>
        <dbReference type="EMBL" id="KKL11867.1"/>
    </source>
</evidence>
<organism evidence="2">
    <name type="scientific">marine sediment metagenome</name>
    <dbReference type="NCBI Taxonomy" id="412755"/>
    <lineage>
        <taxon>unclassified sequences</taxon>
        <taxon>metagenomes</taxon>
        <taxon>ecological metagenomes</taxon>
    </lineage>
</organism>
<dbReference type="InterPro" id="IPR027417">
    <property type="entry name" value="P-loop_NTPase"/>
</dbReference>
<dbReference type="SUPFAM" id="SSF52540">
    <property type="entry name" value="P-loop containing nucleoside triphosphate hydrolases"/>
    <property type="match status" value="1"/>
</dbReference>
<dbReference type="PANTHER" id="PTHR47978">
    <property type="match status" value="1"/>
</dbReference>
<dbReference type="AlphaFoldDB" id="A0A0F9BDE4"/>
<gene>
    <name evidence="2" type="ORF">LCGC14_2541480</name>
</gene>
<dbReference type="SMART" id="SM00175">
    <property type="entry name" value="RAB"/>
    <property type="match status" value="1"/>
</dbReference>
<feature type="non-terminal residue" evidence="2">
    <location>
        <position position="1"/>
    </location>
</feature>
<dbReference type="NCBIfam" id="TIGR00231">
    <property type="entry name" value="small_GTP"/>
    <property type="match status" value="1"/>
</dbReference>
<evidence type="ECO:0000256" key="1">
    <source>
        <dbReference type="ARBA" id="ARBA00022741"/>
    </source>
</evidence>
<keyword evidence="1" id="KW-0547">Nucleotide-binding</keyword>
<dbReference type="SMART" id="SM00173">
    <property type="entry name" value="RAS"/>
    <property type="match status" value="1"/>
</dbReference>
<reference evidence="2" key="1">
    <citation type="journal article" date="2015" name="Nature">
        <title>Complex archaea that bridge the gap between prokaryotes and eukaryotes.</title>
        <authorList>
            <person name="Spang A."/>
            <person name="Saw J.H."/>
            <person name="Jorgensen S.L."/>
            <person name="Zaremba-Niedzwiedzka K."/>
            <person name="Martijn J."/>
            <person name="Lind A.E."/>
            <person name="van Eijk R."/>
            <person name="Schleper C."/>
            <person name="Guy L."/>
            <person name="Ettema T.J."/>
        </authorList>
    </citation>
    <scope>NUCLEOTIDE SEQUENCE</scope>
</reference>
<dbReference type="GO" id="GO:0003924">
    <property type="term" value="F:GTPase activity"/>
    <property type="evidence" value="ECO:0007669"/>
    <property type="project" value="InterPro"/>
</dbReference>
<dbReference type="EMBL" id="LAZR01041487">
    <property type="protein sequence ID" value="KKL11867.1"/>
    <property type="molecule type" value="Genomic_DNA"/>
</dbReference>
<sequence length="462" mass="53121">EWYESLKIKPITSDIGIKTAKKYSKLLNAKIIFIGPTGVGKTSLIRYIMGKELFLFEPSTTGLDIFYKKIETTIKDYETQLCFWDLSGQPNLSTFNEINIHDASIIILVFDITNPPTFKELKKTYLGMVKNARKLENNFIFLIGNKIDLGGRALPKKIIDQFIIKNNIYKFFETSASTGEHMEDLLGSIRQAINWSEMVGNIKPEILNIVGKEIKKLRAYEKIMEMSEFMSIFVEQSYQVNKVEIQATLKQFASQDLIIVGRSKRFIVLDPEFIAKKESELSKIAANNNGRLNRDDYLKKWKLTRTQLKMLFTFLEEENYCIRLSKRIWIFSNVPRDIETKIDEYTQNILDSDPRTLAYKIQGAGEFIFNRLIVNIAKEFDAPEKRGGFFGDTSALWRIGKAPDLTALFINYMPSEEGGVIRSKAGGGKGEDLLKKIEELAFQIFTAYAPEFGKIQFIEEYM</sequence>
<accession>A0A0F9BDE4</accession>
<dbReference type="InterPro" id="IPR005225">
    <property type="entry name" value="Small_GTP-bd"/>
</dbReference>
<dbReference type="InterPro" id="IPR001806">
    <property type="entry name" value="Small_GTPase"/>
</dbReference>
<protein>
    <submittedName>
        <fullName evidence="2">Uncharacterized protein</fullName>
    </submittedName>
</protein>
<proteinExistence type="predicted"/>
<dbReference type="PRINTS" id="PR00449">
    <property type="entry name" value="RASTRNSFRMNG"/>
</dbReference>
<dbReference type="PROSITE" id="PS51419">
    <property type="entry name" value="RAB"/>
    <property type="match status" value="1"/>
</dbReference>
<dbReference type="GO" id="GO:0005525">
    <property type="term" value="F:GTP binding"/>
    <property type="evidence" value="ECO:0007669"/>
    <property type="project" value="InterPro"/>
</dbReference>
<comment type="caution">
    <text evidence="2">The sequence shown here is derived from an EMBL/GenBank/DDBJ whole genome shotgun (WGS) entry which is preliminary data.</text>
</comment>
<dbReference type="Pfam" id="PF00071">
    <property type="entry name" value="Ras"/>
    <property type="match status" value="1"/>
</dbReference>
<dbReference type="CDD" id="cd00154">
    <property type="entry name" value="Rab"/>
    <property type="match status" value="1"/>
</dbReference>
<dbReference type="Gene3D" id="3.40.50.300">
    <property type="entry name" value="P-loop containing nucleotide triphosphate hydrolases"/>
    <property type="match status" value="1"/>
</dbReference>